<protein>
    <submittedName>
        <fullName evidence="1">Uncharacterized protein</fullName>
    </submittedName>
</protein>
<dbReference type="AlphaFoldDB" id="A0A8G2CMX9"/>
<comment type="caution">
    <text evidence="1">The sequence shown here is derived from an EMBL/GenBank/DDBJ whole genome shotgun (WGS) entry which is preliminary data.</text>
</comment>
<keyword evidence="2" id="KW-1185">Reference proteome</keyword>
<organism evidence="1 2">
    <name type="scientific">Acidiphilium rubrum</name>
    <dbReference type="NCBI Taxonomy" id="526"/>
    <lineage>
        <taxon>Bacteria</taxon>
        <taxon>Pseudomonadati</taxon>
        <taxon>Pseudomonadota</taxon>
        <taxon>Alphaproteobacteria</taxon>
        <taxon>Acetobacterales</taxon>
        <taxon>Acidocellaceae</taxon>
        <taxon>Acidiphilium</taxon>
    </lineage>
</organism>
<dbReference type="RefSeq" id="WP_139334147.1">
    <property type="nucleotide sequence ID" value="NZ_FTNE01000025.1"/>
</dbReference>
<reference evidence="1 2" key="1">
    <citation type="submission" date="2017-01" db="EMBL/GenBank/DDBJ databases">
        <authorList>
            <person name="Varghese N."/>
            <person name="Submissions S."/>
        </authorList>
    </citation>
    <scope>NUCLEOTIDE SEQUENCE [LARGE SCALE GENOMIC DNA]</scope>
    <source>
        <strain evidence="1 2">ATCC 35905</strain>
    </source>
</reference>
<accession>A0A8G2CMX9</accession>
<evidence type="ECO:0000313" key="1">
    <source>
        <dbReference type="EMBL" id="SIR33471.1"/>
    </source>
</evidence>
<gene>
    <name evidence="1" type="ORF">SAMN05421828_12515</name>
</gene>
<dbReference type="EMBL" id="FTNE01000025">
    <property type="protein sequence ID" value="SIR33471.1"/>
    <property type="molecule type" value="Genomic_DNA"/>
</dbReference>
<proteinExistence type="predicted"/>
<dbReference type="Proteomes" id="UP000186308">
    <property type="component" value="Unassembled WGS sequence"/>
</dbReference>
<sequence length="191" mass="20725">MSTSIDFMTKPHKFIYKCVVCGTETSVLGESGTVVSPGATHGEAVRNGMSVYGEERINGASRIASRNTEMKDICGGFGRMVFVRSATYNPQPPPVTTPAGWDDFATRVHGFWQAFKNSGYDVALRGVNNRGTTGYQAIPDKIRTYLSNHQTVNINGGTYTVSNSVSGGVSLHRTIPVRGQNGTVCSFIYHY</sequence>
<name>A0A8G2CMX9_ACIRU</name>
<evidence type="ECO:0000313" key="2">
    <source>
        <dbReference type="Proteomes" id="UP000186308"/>
    </source>
</evidence>